<dbReference type="EMBL" id="CP046238">
    <property type="protein sequence ID" value="WFD49600.1"/>
    <property type="molecule type" value="Genomic_DNA"/>
</dbReference>
<keyword evidence="2" id="KW-1185">Reference proteome</keyword>
<evidence type="ECO:0000313" key="1">
    <source>
        <dbReference type="EMBL" id="WFD49600.1"/>
    </source>
</evidence>
<gene>
    <name evidence="1" type="ORF">GLX27_004284</name>
</gene>
<protein>
    <submittedName>
        <fullName evidence="1">Uncharacterized protein</fullName>
    </submittedName>
</protein>
<evidence type="ECO:0000313" key="2">
    <source>
        <dbReference type="Proteomes" id="UP000818624"/>
    </source>
</evidence>
<dbReference type="Proteomes" id="UP000818624">
    <property type="component" value="Chromosome 5"/>
</dbReference>
<name>A0ABY8EVJ2_MALFU</name>
<organism evidence="1 2">
    <name type="scientific">Malassezia furfur</name>
    <name type="common">Pityriasis versicolor infection agent</name>
    <name type="synonym">Pityrosporum furfur</name>
    <dbReference type="NCBI Taxonomy" id="55194"/>
    <lineage>
        <taxon>Eukaryota</taxon>
        <taxon>Fungi</taxon>
        <taxon>Dikarya</taxon>
        <taxon>Basidiomycota</taxon>
        <taxon>Ustilaginomycotina</taxon>
        <taxon>Malasseziomycetes</taxon>
        <taxon>Malasseziales</taxon>
        <taxon>Malasseziaceae</taxon>
        <taxon>Malassezia</taxon>
    </lineage>
</organism>
<sequence length="363" mass="41654">MQDQRCRSVHQLAANLEFSGPLPRSMQCRNLNCKPYTNVVDLVDWVRSNHLHPPNFPGVECGYKKERFECPPSHGLFRVGRGSGKMLIMLRTMLRRCVRVILVFKNHFRVTFDDLPLGRKNTSLVTDILSKDGHERIENLVRIAAEHRGIEKQRTLDRELTSTGYWLVVEQVTDEAESGNTSCNFCSEMTHFRVRVRVELDLRAIPTPCPSSLVCISIWHNLILLSMVHKDRGIRRFMCLKPHRQFRKQLLHDWLIKNPGSPGLEVVRIDRPEWIAQDDFLQARPVAKLDGTPASSVEHRGKILANLGVHVTNARQSRKNDARKDRVVNVVDRSRKIGRSTAIGPPDDVQLGGIRRLERRRPA</sequence>
<accession>A0ABY8EVJ2</accession>
<proteinExistence type="predicted"/>
<reference evidence="1 2" key="1">
    <citation type="journal article" date="2020" name="Elife">
        <title>Loss of centromere function drives karyotype evolution in closely related Malassezia species.</title>
        <authorList>
            <person name="Sankaranarayanan S.R."/>
            <person name="Ianiri G."/>
            <person name="Coelho M.A."/>
            <person name="Reza M.H."/>
            <person name="Thimmappa B.C."/>
            <person name="Ganguly P."/>
            <person name="Vadnala R.N."/>
            <person name="Sun S."/>
            <person name="Siddharthan R."/>
            <person name="Tellgren-Roth C."/>
            <person name="Dawson T.L."/>
            <person name="Heitman J."/>
            <person name="Sanyal K."/>
        </authorList>
    </citation>
    <scope>NUCLEOTIDE SEQUENCE [LARGE SCALE GENOMIC DNA]</scope>
    <source>
        <strain evidence="1">CBS14141</strain>
    </source>
</reference>